<gene>
    <name evidence="1" type="ORF">SAMN06265355_102299</name>
</gene>
<evidence type="ECO:0000313" key="2">
    <source>
        <dbReference type="Proteomes" id="UP000198420"/>
    </source>
</evidence>
<evidence type="ECO:0000313" key="1">
    <source>
        <dbReference type="EMBL" id="SNR37081.1"/>
    </source>
</evidence>
<accession>A0A238VSC2</accession>
<name>A0A238VSC2_9ACTN</name>
<keyword evidence="2" id="KW-1185">Reference proteome</keyword>
<dbReference type="EMBL" id="FZNP01000002">
    <property type="protein sequence ID" value="SNR37081.1"/>
    <property type="molecule type" value="Genomic_DNA"/>
</dbReference>
<dbReference type="OrthoDB" id="3478996at2"/>
<sequence length="295" mass="31973">MTVILVLLCLAIAGRELWLAFERGRTPGAPEIADIRTQLRALKGTRDELAEFRASQRERLDRLAADQESDRAAFGEADARIRSLVTQINDRLVPDVSGRLKEQREAAEEQRAAVERLAAEMAVLRGHLARRLDQAAAASLGADPADLVTGSLAVVPAEARPALSGPFERFAEHHGLRVELTDGDRYYLSGRSPRGLELDFIDLLTALRERCVESTGPAPALLGALRDVDRGGAQIGPLLIVRTPESLVCGVLPLAELRRPDAAGLLGDPDAAARRLHRLPEGRFCDVSAWPALNA</sequence>
<proteinExistence type="predicted"/>
<protein>
    <submittedName>
        <fullName evidence="1">Uncharacterized protein</fullName>
    </submittedName>
</protein>
<reference evidence="2" key="1">
    <citation type="submission" date="2017-06" db="EMBL/GenBank/DDBJ databases">
        <authorList>
            <person name="Varghese N."/>
            <person name="Submissions S."/>
        </authorList>
    </citation>
    <scope>NUCLEOTIDE SEQUENCE [LARGE SCALE GENOMIC DNA]</scope>
    <source>
        <strain evidence="2">DSM 44485</strain>
    </source>
</reference>
<dbReference type="Proteomes" id="UP000198420">
    <property type="component" value="Unassembled WGS sequence"/>
</dbReference>
<dbReference type="RefSeq" id="WP_089310573.1">
    <property type="nucleotide sequence ID" value="NZ_FZNP01000002.1"/>
</dbReference>
<organism evidence="1 2">
    <name type="scientific">Actinomadura mexicana</name>
    <dbReference type="NCBI Taxonomy" id="134959"/>
    <lineage>
        <taxon>Bacteria</taxon>
        <taxon>Bacillati</taxon>
        <taxon>Actinomycetota</taxon>
        <taxon>Actinomycetes</taxon>
        <taxon>Streptosporangiales</taxon>
        <taxon>Thermomonosporaceae</taxon>
        <taxon>Actinomadura</taxon>
    </lineage>
</organism>
<dbReference type="AlphaFoldDB" id="A0A238VSC2"/>